<dbReference type="CDD" id="cd06588">
    <property type="entry name" value="PhnB_like"/>
    <property type="match status" value="2"/>
</dbReference>
<dbReference type="InterPro" id="IPR028973">
    <property type="entry name" value="PhnB-like"/>
</dbReference>
<dbReference type="SUPFAM" id="SSF54593">
    <property type="entry name" value="Glyoxalase/Bleomycin resistance protein/Dihydroxybiphenyl dioxygenase"/>
    <property type="match status" value="2"/>
</dbReference>
<dbReference type="GO" id="GO:0032259">
    <property type="term" value="P:methylation"/>
    <property type="evidence" value="ECO:0007669"/>
    <property type="project" value="UniProtKB-KW"/>
</dbReference>
<reference evidence="3" key="1">
    <citation type="journal article" date="2010" name="Stand. Genomic Sci.">
        <title>Complete genome sequence of 'Thermobaculum terrenum' type strain (YNP1).</title>
        <authorList>
            <person name="Kiss H."/>
            <person name="Cleland D."/>
            <person name="Lapidus A."/>
            <person name="Lucas S."/>
            <person name="Glavina Del Rio T."/>
            <person name="Nolan M."/>
            <person name="Tice H."/>
            <person name="Han C."/>
            <person name="Goodwin L."/>
            <person name="Pitluck S."/>
            <person name="Liolios K."/>
            <person name="Ivanova N."/>
            <person name="Mavromatis K."/>
            <person name="Ovchinnikova G."/>
            <person name="Pati A."/>
            <person name="Chen A."/>
            <person name="Palaniappan K."/>
            <person name="Land M."/>
            <person name="Hauser L."/>
            <person name="Chang Y."/>
            <person name="Jeffries C."/>
            <person name="Lu M."/>
            <person name="Brettin T."/>
            <person name="Detter J."/>
            <person name="Goker M."/>
            <person name="Tindall B."/>
            <person name="Beck B."/>
            <person name="McDermott T."/>
            <person name="Woyke T."/>
            <person name="Bristow J."/>
            <person name="Eisen J."/>
            <person name="Markowitz V."/>
            <person name="Hugenholtz P."/>
            <person name="Kyrpides N."/>
            <person name="Klenk H."/>
            <person name="Cheng J."/>
        </authorList>
    </citation>
    <scope>NUCLEOTIDE SEQUENCE [LARGE SCALE GENOMIC DNA]</scope>
    <source>
        <strain evidence="3">ATCC BAA-798 / YNP1</strain>
    </source>
</reference>
<gene>
    <name evidence="2" type="ordered locus">Tter_2751</name>
</gene>
<dbReference type="Gene3D" id="3.30.720.100">
    <property type="match status" value="1"/>
</dbReference>
<dbReference type="STRING" id="525904.Tter_2751"/>
<dbReference type="eggNOG" id="COG3865">
    <property type="taxonomic scope" value="Bacteria"/>
</dbReference>
<dbReference type="HOGENOM" id="CLU_054535_0_0_0"/>
<accession>D1CIR7</accession>
<name>D1CIR7_THET1</name>
<feature type="domain" description="PhnB-like" evidence="1">
    <location>
        <begin position="145"/>
        <end position="265"/>
    </location>
</feature>
<feature type="domain" description="PhnB-like" evidence="1">
    <location>
        <begin position="6"/>
        <end position="132"/>
    </location>
</feature>
<dbReference type="Gene3D" id="3.10.180.10">
    <property type="entry name" value="2,3-Dihydroxybiphenyl 1,2-Dioxygenase, domain 1"/>
    <property type="match status" value="1"/>
</dbReference>
<evidence type="ECO:0000313" key="2">
    <source>
        <dbReference type="EMBL" id="ACZ43637.1"/>
    </source>
</evidence>
<evidence type="ECO:0000259" key="1">
    <source>
        <dbReference type="Pfam" id="PF06983"/>
    </source>
</evidence>
<dbReference type="InterPro" id="IPR029068">
    <property type="entry name" value="Glyas_Bleomycin-R_OHBP_Dase"/>
</dbReference>
<sequence length="306" mass="34508">MQARPRIIPHLWFDKEALEAAEFYTSLFPQSRTLHVGTIHDTPSGDTDTVMFELAGQTFQAISAGPLFKFNPSVSFIVNFDPSRDEQARARLDETWQALQDGGQILMPLDEYPFSKRYGWVQDRYGVSWQLILSNPEGDPRPFLVPSLLFTDVNKGRALEAGEFYRSVFPDSEVGQLEFSPPEETGGGADELVMFSDFRLGDTWFAAMDSPIEHGFGFNEAISFIVECRSQQEVDHYWEGLSADGGEKGPCGWLKDRYGLCWQVVPAELFGMLEDPDEEKVARVTQAFLSMSKLDIEELRRAYSGG</sequence>
<dbReference type="AlphaFoldDB" id="D1CIR7"/>
<dbReference type="Proteomes" id="UP000000323">
    <property type="component" value="Chromosome 2"/>
</dbReference>
<keyword evidence="3" id="KW-1185">Reference proteome</keyword>
<dbReference type="PANTHER" id="PTHR33990">
    <property type="entry name" value="PROTEIN YJDN-RELATED"/>
    <property type="match status" value="1"/>
</dbReference>
<dbReference type="GO" id="GO:0008168">
    <property type="term" value="F:methyltransferase activity"/>
    <property type="evidence" value="ECO:0007669"/>
    <property type="project" value="UniProtKB-KW"/>
</dbReference>
<keyword evidence="2" id="KW-0830">Ubiquinone</keyword>
<protein>
    <submittedName>
        <fullName evidence="2">3-demethylubiquinone-9 3-methyltransferase</fullName>
    </submittedName>
</protein>
<keyword evidence="2" id="KW-0489">Methyltransferase</keyword>
<evidence type="ECO:0000313" key="3">
    <source>
        <dbReference type="Proteomes" id="UP000000323"/>
    </source>
</evidence>
<dbReference type="EMBL" id="CP001826">
    <property type="protein sequence ID" value="ACZ43637.1"/>
    <property type="molecule type" value="Genomic_DNA"/>
</dbReference>
<dbReference type="KEGG" id="ttr:Tter_2751"/>
<proteinExistence type="predicted"/>
<dbReference type="RefSeq" id="WP_012876668.1">
    <property type="nucleotide sequence ID" value="NC_013526.1"/>
</dbReference>
<dbReference type="Pfam" id="PF06983">
    <property type="entry name" value="3-dmu-9_3-mt"/>
    <property type="match status" value="2"/>
</dbReference>
<dbReference type="OrthoDB" id="9806473at2"/>
<keyword evidence="2" id="KW-0808">Transferase</keyword>
<organism evidence="2 3">
    <name type="scientific">Thermobaculum terrenum (strain ATCC BAA-798 / CCMEE 7001 / YNP1)</name>
    <dbReference type="NCBI Taxonomy" id="525904"/>
    <lineage>
        <taxon>Bacteria</taxon>
        <taxon>Bacillati</taxon>
        <taxon>Chloroflexota</taxon>
        <taxon>Chloroflexia</taxon>
        <taxon>Candidatus Thermobaculales</taxon>
        <taxon>Candidatus Thermobaculaceae</taxon>
        <taxon>Thermobaculum</taxon>
    </lineage>
</organism>
<dbReference type="Gene3D" id="3.30.720.110">
    <property type="match status" value="1"/>
</dbReference>